<evidence type="ECO:0000313" key="4">
    <source>
        <dbReference type="Proteomes" id="UP000471521"/>
    </source>
</evidence>
<reference evidence="3 4" key="1">
    <citation type="submission" date="2019-12" db="EMBL/GenBank/DDBJ databases">
        <title>Isolation and characterization of three novel carbon monoxide-oxidizing members of Halobacteria from salione crusts and soils.</title>
        <authorList>
            <person name="Myers M.R."/>
            <person name="King G.M."/>
        </authorList>
    </citation>
    <scope>NUCLEOTIDE SEQUENCE [LARGE SCALE GENOMIC DNA]</scope>
    <source>
        <strain evidence="3 4">PCN9</strain>
    </source>
</reference>
<dbReference type="SUPFAM" id="SSF46785">
    <property type="entry name" value="Winged helix' DNA-binding domain"/>
    <property type="match status" value="1"/>
</dbReference>
<dbReference type="InterPro" id="IPR057527">
    <property type="entry name" value="HVO_A0261-like_N"/>
</dbReference>
<feature type="domain" description="HVO-A0261-like N-terminal" evidence="2">
    <location>
        <begin position="18"/>
        <end position="88"/>
    </location>
</feature>
<keyword evidence="4" id="KW-1185">Reference proteome</keyword>
<dbReference type="RefSeq" id="WP_159525553.1">
    <property type="nucleotide sequence ID" value="NZ_WUUU01000023.1"/>
</dbReference>
<dbReference type="Gene3D" id="1.10.10.10">
    <property type="entry name" value="Winged helix-like DNA-binding domain superfamily/Winged helix DNA-binding domain"/>
    <property type="match status" value="1"/>
</dbReference>
<dbReference type="InterPro" id="IPR036390">
    <property type="entry name" value="WH_DNA-bd_sf"/>
</dbReference>
<evidence type="ECO:0000259" key="2">
    <source>
        <dbReference type="Pfam" id="PF25213"/>
    </source>
</evidence>
<gene>
    <name evidence="3" type="ORF">GRX66_05010</name>
</gene>
<dbReference type="EMBL" id="WUUU01000023">
    <property type="protein sequence ID" value="MXR19989.1"/>
    <property type="molecule type" value="Genomic_DNA"/>
</dbReference>
<dbReference type="InterPro" id="IPR036388">
    <property type="entry name" value="WH-like_DNA-bd_sf"/>
</dbReference>
<dbReference type="InterPro" id="IPR013561">
    <property type="entry name" value="FilR1_middle_dom"/>
</dbReference>
<dbReference type="OrthoDB" id="330490at2157"/>
<evidence type="ECO:0000259" key="1">
    <source>
        <dbReference type="Pfam" id="PF08350"/>
    </source>
</evidence>
<proteinExistence type="predicted"/>
<dbReference type="AlphaFoldDB" id="A0A6B0SQW2"/>
<comment type="caution">
    <text evidence="3">The sequence shown here is derived from an EMBL/GenBank/DDBJ whole genome shotgun (WGS) entry which is preliminary data.</text>
</comment>
<name>A0A6B0SQW2_9EURY</name>
<dbReference type="Pfam" id="PF25213">
    <property type="entry name" value="HVO_A0261_N"/>
    <property type="match status" value="1"/>
</dbReference>
<dbReference type="Pfam" id="PF08350">
    <property type="entry name" value="FilR1_middle"/>
    <property type="match status" value="1"/>
</dbReference>
<dbReference type="Proteomes" id="UP000471521">
    <property type="component" value="Unassembled WGS sequence"/>
</dbReference>
<accession>A0A6B0SQW2</accession>
<protein>
    <submittedName>
        <fullName evidence="3">GntR family transcriptional regulator</fullName>
    </submittedName>
</protein>
<evidence type="ECO:0000313" key="3">
    <source>
        <dbReference type="EMBL" id="MXR19989.1"/>
    </source>
</evidence>
<organism evidence="3 4">
    <name type="scientific">Halobacterium bonnevillei</name>
    <dbReference type="NCBI Taxonomy" id="2692200"/>
    <lineage>
        <taxon>Archaea</taxon>
        <taxon>Methanobacteriati</taxon>
        <taxon>Methanobacteriota</taxon>
        <taxon>Stenosarchaea group</taxon>
        <taxon>Halobacteria</taxon>
        <taxon>Halobacteriales</taxon>
        <taxon>Halobacteriaceae</taxon>
        <taxon>Halobacterium</taxon>
    </lineage>
</organism>
<sequence>MATPPGDDVATEAVRTLLDRLEFVQALLDDPKDKRTLVSETDVSRSTVNRAVRDLEGKGLIERTNGEYRPTAYGELLADEFTSLLETAAFAWNVRDVLEQIPADELDFDLARLADATITTPTPANPSAPLERVVQIKRTASTLRSLASGRSPGALDAHERGLEAGDAVFETVLSEELLAWLAAGSNRRQRVADLLAYDDLHVYVCDDDIPVPLGITEDVVFFGVSSPEGAPVALVESTDQSVRDWAVETFEATRDAAERVTRDHLEEYADS</sequence>
<feature type="domain" description="Methanogenesis regulatory protein FilR1 middle" evidence="1">
    <location>
        <begin position="126"/>
        <end position="255"/>
    </location>
</feature>